<evidence type="ECO:0000256" key="2">
    <source>
        <dbReference type="ARBA" id="ARBA00023002"/>
    </source>
</evidence>
<keyword evidence="5" id="KW-1185">Reference proteome</keyword>
<dbReference type="RefSeq" id="WP_062044664.1">
    <property type="nucleotide sequence ID" value="NZ_DF968183.1"/>
</dbReference>
<evidence type="ECO:0000259" key="3">
    <source>
        <dbReference type="Pfam" id="PF00881"/>
    </source>
</evidence>
<evidence type="ECO:0000313" key="5">
    <source>
        <dbReference type="Proteomes" id="UP000053091"/>
    </source>
</evidence>
<organism evidence="4">
    <name type="scientific">Lentimicrobium saccharophilum</name>
    <dbReference type="NCBI Taxonomy" id="1678841"/>
    <lineage>
        <taxon>Bacteria</taxon>
        <taxon>Pseudomonadati</taxon>
        <taxon>Bacteroidota</taxon>
        <taxon>Bacteroidia</taxon>
        <taxon>Bacteroidales</taxon>
        <taxon>Lentimicrobiaceae</taxon>
        <taxon>Lentimicrobium</taxon>
    </lineage>
</organism>
<evidence type="ECO:0000313" key="4">
    <source>
        <dbReference type="EMBL" id="GAP44804.1"/>
    </source>
</evidence>
<dbReference type="EMBL" id="DF968183">
    <property type="protein sequence ID" value="GAP44804.1"/>
    <property type="molecule type" value="Genomic_DNA"/>
</dbReference>
<dbReference type="AlphaFoldDB" id="A0A0S7C4M7"/>
<dbReference type="GO" id="GO:0016491">
    <property type="term" value="F:oxidoreductase activity"/>
    <property type="evidence" value="ECO:0007669"/>
    <property type="project" value="UniProtKB-KW"/>
</dbReference>
<dbReference type="InterPro" id="IPR029479">
    <property type="entry name" value="Nitroreductase"/>
</dbReference>
<sequence>MTFKELIIQRQSVRRYDARPVETEKISLCLEAARLSPSASNSQPWRFIVVDQDPLRTEVAKATFTDIQLINKFTVQAPVMVVIVIEKARWFTRLAMQVKKKEWPLIDIGIAAEHFCLQAAELGLGTCMIGWFDEKKLQKLLHIPAGKQVGLVITLGYPQEGYPLRKKIRKSMEEVVTFNRY</sequence>
<keyword evidence="2" id="KW-0560">Oxidoreductase</keyword>
<accession>A0A0S7C4M7</accession>
<dbReference type="Proteomes" id="UP000053091">
    <property type="component" value="Unassembled WGS sequence"/>
</dbReference>
<dbReference type="InterPro" id="IPR000415">
    <property type="entry name" value="Nitroreductase-like"/>
</dbReference>
<gene>
    <name evidence="4" type="ORF">TBC1_12615</name>
</gene>
<dbReference type="STRING" id="1678841.TBC1_12615"/>
<dbReference type="PANTHER" id="PTHR43673:SF10">
    <property type="entry name" value="NADH DEHYDROGENASE_NAD(P)H NITROREDUCTASE XCC3605-RELATED"/>
    <property type="match status" value="1"/>
</dbReference>
<protein>
    <submittedName>
        <fullName evidence="4">Nitroreductase</fullName>
    </submittedName>
</protein>
<dbReference type="SUPFAM" id="SSF55469">
    <property type="entry name" value="FMN-dependent nitroreductase-like"/>
    <property type="match status" value="1"/>
</dbReference>
<dbReference type="PATRIC" id="fig|1678841.3.peg.3347"/>
<dbReference type="OrthoDB" id="9809288at2"/>
<name>A0A0S7C4M7_9BACT</name>
<reference evidence="4" key="1">
    <citation type="journal article" date="2015" name="Genome Announc.">
        <title>Draft Genome Sequence of Bacteroidales Strain TBC1, a Novel Isolate from a Methanogenic Wastewater Treatment System.</title>
        <authorList>
            <person name="Tourlousse D.M."/>
            <person name="Matsuura N."/>
            <person name="Sun L."/>
            <person name="Toyonaga M."/>
            <person name="Kuroda K."/>
            <person name="Ohashi A."/>
            <person name="Cruz R."/>
            <person name="Yamaguchi T."/>
            <person name="Sekiguchi Y."/>
        </authorList>
    </citation>
    <scope>NUCLEOTIDE SEQUENCE [LARGE SCALE GENOMIC DNA]</scope>
    <source>
        <strain evidence="4">TBC1</strain>
    </source>
</reference>
<dbReference type="Pfam" id="PF00881">
    <property type="entry name" value="Nitroreductase"/>
    <property type="match status" value="1"/>
</dbReference>
<dbReference type="Gene3D" id="3.40.109.10">
    <property type="entry name" value="NADH Oxidase"/>
    <property type="match status" value="1"/>
</dbReference>
<feature type="domain" description="Nitroreductase" evidence="3">
    <location>
        <begin position="7"/>
        <end position="157"/>
    </location>
</feature>
<comment type="similarity">
    <text evidence="1">Belongs to the nitroreductase family.</text>
</comment>
<dbReference type="PANTHER" id="PTHR43673">
    <property type="entry name" value="NAD(P)H NITROREDUCTASE YDGI-RELATED"/>
    <property type="match status" value="1"/>
</dbReference>
<evidence type="ECO:0000256" key="1">
    <source>
        <dbReference type="ARBA" id="ARBA00007118"/>
    </source>
</evidence>
<proteinExistence type="inferred from homology"/>